<name>A0A0L8GZY4_OCTBM</name>
<dbReference type="AlphaFoldDB" id="A0A0L8GZY4"/>
<accession>A0A0L8GZY4</accession>
<sequence length="200" mass="23280">MKSFKFVALLELLLTYFLSVQTIVGADSSEEVRTRLTGRYANRNVYRFGGRTSEESLESFISSSEESNESRYKLAYWECEISPMKNIVSLRQFPLRMRPHLKYFGNMKNEDYFLICPRVLSDFDIVLKFKDLLRVSEDTLRNMYSTKYYPQKFRPVYVTIIQGMYVYWLHKSIPATGITSTIKPLTPKSRDGAPKGRAGT</sequence>
<protein>
    <submittedName>
        <fullName evidence="2">Uncharacterized protein</fullName>
    </submittedName>
</protein>
<organism evidence="2">
    <name type="scientific">Octopus bimaculoides</name>
    <name type="common">California two-spotted octopus</name>
    <dbReference type="NCBI Taxonomy" id="37653"/>
    <lineage>
        <taxon>Eukaryota</taxon>
        <taxon>Metazoa</taxon>
        <taxon>Spiralia</taxon>
        <taxon>Lophotrochozoa</taxon>
        <taxon>Mollusca</taxon>
        <taxon>Cephalopoda</taxon>
        <taxon>Coleoidea</taxon>
        <taxon>Octopodiformes</taxon>
        <taxon>Octopoda</taxon>
        <taxon>Incirrata</taxon>
        <taxon>Octopodidae</taxon>
        <taxon>Octopus</taxon>
    </lineage>
</organism>
<evidence type="ECO:0000313" key="2">
    <source>
        <dbReference type="EMBL" id="KOF82110.1"/>
    </source>
</evidence>
<reference evidence="2" key="1">
    <citation type="submission" date="2015-07" db="EMBL/GenBank/DDBJ databases">
        <title>MeaNS - Measles Nucleotide Surveillance Program.</title>
        <authorList>
            <person name="Tran T."/>
            <person name="Druce J."/>
        </authorList>
    </citation>
    <scope>NUCLEOTIDE SEQUENCE</scope>
    <source>
        <strain evidence="2">UCB-OBI-ISO-001</strain>
        <tissue evidence="2">Gonad</tissue>
    </source>
</reference>
<evidence type="ECO:0000256" key="1">
    <source>
        <dbReference type="SAM" id="SignalP"/>
    </source>
</evidence>
<proteinExistence type="predicted"/>
<feature type="signal peptide" evidence="1">
    <location>
        <begin position="1"/>
        <end position="25"/>
    </location>
</feature>
<keyword evidence="1" id="KW-0732">Signal</keyword>
<feature type="chain" id="PRO_5005583369" evidence="1">
    <location>
        <begin position="26"/>
        <end position="200"/>
    </location>
</feature>
<dbReference type="EMBL" id="KQ419883">
    <property type="protein sequence ID" value="KOF82110.1"/>
    <property type="molecule type" value="Genomic_DNA"/>
</dbReference>
<gene>
    <name evidence="2" type="ORF">OCBIM_22025669mg</name>
</gene>